<feature type="coiled-coil region" evidence="1">
    <location>
        <begin position="109"/>
        <end position="136"/>
    </location>
</feature>
<proteinExistence type="predicted"/>
<dbReference type="Proteomes" id="UP000242877">
    <property type="component" value="Unassembled WGS sequence"/>
</dbReference>
<accession>A0A167VK44</accession>
<organism evidence="2 3">
    <name type="scientific">Ascosphaera apis ARSEF 7405</name>
    <dbReference type="NCBI Taxonomy" id="392613"/>
    <lineage>
        <taxon>Eukaryota</taxon>
        <taxon>Fungi</taxon>
        <taxon>Dikarya</taxon>
        <taxon>Ascomycota</taxon>
        <taxon>Pezizomycotina</taxon>
        <taxon>Eurotiomycetes</taxon>
        <taxon>Eurotiomycetidae</taxon>
        <taxon>Onygenales</taxon>
        <taxon>Ascosphaeraceae</taxon>
        <taxon>Ascosphaera</taxon>
    </lineage>
</organism>
<evidence type="ECO:0000313" key="2">
    <source>
        <dbReference type="EMBL" id="KZZ87645.1"/>
    </source>
</evidence>
<evidence type="ECO:0000256" key="1">
    <source>
        <dbReference type="SAM" id="Coils"/>
    </source>
</evidence>
<reference evidence="2 3" key="1">
    <citation type="journal article" date="2016" name="Genome Biol. Evol.">
        <title>Divergent and convergent evolution of fungal pathogenicity.</title>
        <authorList>
            <person name="Shang Y."/>
            <person name="Xiao G."/>
            <person name="Zheng P."/>
            <person name="Cen K."/>
            <person name="Zhan S."/>
            <person name="Wang C."/>
        </authorList>
    </citation>
    <scope>NUCLEOTIDE SEQUENCE [LARGE SCALE GENOMIC DNA]</scope>
    <source>
        <strain evidence="2 3">ARSEF 7405</strain>
    </source>
</reference>
<sequence length="139" mass="15201">MGGTQDENELAALVLEGNARDKAQGLAAEAQGADDLLYDLCMGGVEQGVVYQRSLFARQRIENLFEKAKYNELSNEYKKVVSKAYLTAKLAVENVLDYAMPGAPKLAQIKAAKNIRKAVKEVREALKAAANEQAEEMAH</sequence>
<dbReference type="EMBL" id="AZGZ01000032">
    <property type="protein sequence ID" value="KZZ87645.1"/>
    <property type="molecule type" value="Genomic_DNA"/>
</dbReference>
<keyword evidence="3" id="KW-1185">Reference proteome</keyword>
<comment type="caution">
    <text evidence="2">The sequence shown here is derived from an EMBL/GenBank/DDBJ whole genome shotgun (WGS) entry which is preliminary data.</text>
</comment>
<gene>
    <name evidence="2" type="ORF">AAP_05556</name>
</gene>
<name>A0A167VK44_9EURO</name>
<keyword evidence="1" id="KW-0175">Coiled coil</keyword>
<protein>
    <submittedName>
        <fullName evidence="2">Uncharacterized protein</fullName>
    </submittedName>
</protein>
<dbReference type="VEuPathDB" id="FungiDB:AAP_05556"/>
<evidence type="ECO:0000313" key="3">
    <source>
        <dbReference type="Proteomes" id="UP000242877"/>
    </source>
</evidence>
<dbReference type="AlphaFoldDB" id="A0A167VK44"/>